<reference evidence="5 6" key="1">
    <citation type="submission" date="2011-10" db="EMBL/GenBank/DDBJ databases">
        <title>The Genome Sequence of Lachnospiraceae bacterium ACC2.</title>
        <authorList>
            <consortium name="The Broad Institute Genome Sequencing Platform"/>
            <person name="Earl A."/>
            <person name="Ward D."/>
            <person name="Feldgarden M."/>
            <person name="Gevers D."/>
            <person name="Sizova M."/>
            <person name="Hazen A."/>
            <person name="Epstein S."/>
            <person name="Young S.K."/>
            <person name="Zeng Q."/>
            <person name="Gargeya S."/>
            <person name="Fitzgerald M."/>
            <person name="Haas B."/>
            <person name="Abouelleil A."/>
            <person name="Alvarado L."/>
            <person name="Arachchi H.M."/>
            <person name="Berlin A."/>
            <person name="Brown A."/>
            <person name="Chapman S.B."/>
            <person name="Chen Z."/>
            <person name="Dunbar C."/>
            <person name="Freedman E."/>
            <person name="Gearin G."/>
            <person name="Goldberg J."/>
            <person name="Griggs A."/>
            <person name="Gujja S."/>
            <person name="Heiman D."/>
            <person name="Howarth C."/>
            <person name="Larson L."/>
            <person name="Lui A."/>
            <person name="MacDonald P.J.P."/>
            <person name="Montmayeur A."/>
            <person name="Murphy C."/>
            <person name="Neiman D."/>
            <person name="Pearson M."/>
            <person name="Priest M."/>
            <person name="Roberts A."/>
            <person name="Saif S."/>
            <person name="Shea T."/>
            <person name="Shenoy N."/>
            <person name="Sisk P."/>
            <person name="Stolte C."/>
            <person name="Sykes S."/>
            <person name="Wortman J."/>
            <person name="Nusbaum C."/>
            <person name="Birren B."/>
        </authorList>
    </citation>
    <scope>NUCLEOTIDE SEQUENCE [LARGE SCALE GENOMIC DNA]</scope>
    <source>
        <strain evidence="5 6">ACC2</strain>
    </source>
</reference>
<evidence type="ECO:0000256" key="1">
    <source>
        <dbReference type="ARBA" id="ARBA00023015"/>
    </source>
</evidence>
<dbReference type="RefSeq" id="WP_009532336.1">
    <property type="nucleotide sequence ID" value="NZ_CAUOLT010000004.1"/>
</dbReference>
<dbReference type="Gene3D" id="1.20.120.530">
    <property type="entry name" value="GntR ligand-binding domain-like"/>
    <property type="match status" value="1"/>
</dbReference>
<dbReference type="InterPro" id="IPR036388">
    <property type="entry name" value="WH-like_DNA-bd_sf"/>
</dbReference>
<protein>
    <recommendedName>
        <fullName evidence="4">HTH gntR-type domain-containing protein</fullName>
    </recommendedName>
</protein>
<keyword evidence="6" id="KW-1185">Reference proteome</keyword>
<dbReference type="Proteomes" id="UP000018466">
    <property type="component" value="Unassembled WGS sequence"/>
</dbReference>
<dbReference type="PROSITE" id="PS50949">
    <property type="entry name" value="HTH_GNTR"/>
    <property type="match status" value="1"/>
</dbReference>
<dbReference type="Pfam" id="PF07729">
    <property type="entry name" value="FCD"/>
    <property type="match status" value="1"/>
</dbReference>
<gene>
    <name evidence="5" type="ORF">HMPREF9623_00503</name>
</gene>
<dbReference type="GeneID" id="86940280"/>
<dbReference type="SUPFAM" id="SSF46785">
    <property type="entry name" value="Winged helix' DNA-binding domain"/>
    <property type="match status" value="1"/>
</dbReference>
<evidence type="ECO:0000256" key="3">
    <source>
        <dbReference type="ARBA" id="ARBA00023163"/>
    </source>
</evidence>
<dbReference type="SMART" id="SM00345">
    <property type="entry name" value="HTH_GNTR"/>
    <property type="match status" value="1"/>
</dbReference>
<proteinExistence type="predicted"/>
<keyword evidence="3" id="KW-0804">Transcription</keyword>
<keyword evidence="2" id="KW-0238">DNA-binding</keyword>
<evidence type="ECO:0000313" key="5">
    <source>
        <dbReference type="EMBL" id="EHO17649.1"/>
    </source>
</evidence>
<dbReference type="InterPro" id="IPR000524">
    <property type="entry name" value="Tscrpt_reg_HTH_GntR"/>
</dbReference>
<dbReference type="InterPro" id="IPR011711">
    <property type="entry name" value="GntR_C"/>
</dbReference>
<dbReference type="Pfam" id="PF00392">
    <property type="entry name" value="GntR"/>
    <property type="match status" value="1"/>
</dbReference>
<accession>A0AA37DGW6</accession>
<dbReference type="InterPro" id="IPR036390">
    <property type="entry name" value="WH_DNA-bd_sf"/>
</dbReference>
<dbReference type="Gene3D" id="1.10.10.10">
    <property type="entry name" value="Winged helix-like DNA-binding domain superfamily/Winged helix DNA-binding domain"/>
    <property type="match status" value="1"/>
</dbReference>
<name>A0AA37DGW6_9FIRM</name>
<evidence type="ECO:0000259" key="4">
    <source>
        <dbReference type="PROSITE" id="PS50949"/>
    </source>
</evidence>
<dbReference type="PANTHER" id="PTHR43537">
    <property type="entry name" value="TRANSCRIPTIONAL REGULATOR, GNTR FAMILY"/>
    <property type="match status" value="1"/>
</dbReference>
<keyword evidence="1" id="KW-0805">Transcription regulation</keyword>
<dbReference type="SUPFAM" id="SSF48008">
    <property type="entry name" value="GntR ligand-binding domain-like"/>
    <property type="match status" value="1"/>
</dbReference>
<dbReference type="SMART" id="SM00895">
    <property type="entry name" value="FCD"/>
    <property type="match status" value="1"/>
</dbReference>
<dbReference type="PANTHER" id="PTHR43537:SF24">
    <property type="entry name" value="GLUCONATE OPERON TRANSCRIPTIONAL REPRESSOR"/>
    <property type="match status" value="1"/>
</dbReference>
<evidence type="ECO:0000313" key="6">
    <source>
        <dbReference type="Proteomes" id="UP000018466"/>
    </source>
</evidence>
<dbReference type="InterPro" id="IPR008920">
    <property type="entry name" value="TF_FadR/GntR_C"/>
</dbReference>
<feature type="domain" description="HTH gntR-type" evidence="4">
    <location>
        <begin position="5"/>
        <end position="72"/>
    </location>
</feature>
<sequence>MEKYTNLKEMVYNAVLQEIISGKYQPGDILNEKKLIEKYEVSKSPVRDALIALCADGVVQSIPRYGYEVIRLTHIDIYEMLQYREFLESGALRENYKRFGEAEIELLKLLNRNCQRDDVDPIQHWRFNMDFHEKLMEFCGNTFITMNVKRCMSRLLRAYSQLYWNRRADRLLSYDTKHHELIIADLARKDPEALVRDIRDDLRDFGGYMGL</sequence>
<dbReference type="GO" id="GO:0003700">
    <property type="term" value="F:DNA-binding transcription factor activity"/>
    <property type="evidence" value="ECO:0007669"/>
    <property type="project" value="InterPro"/>
</dbReference>
<dbReference type="EMBL" id="AGEL01000004">
    <property type="protein sequence ID" value="EHO17649.1"/>
    <property type="molecule type" value="Genomic_DNA"/>
</dbReference>
<dbReference type="AlphaFoldDB" id="A0AA37DGW6"/>
<dbReference type="CDD" id="cd07377">
    <property type="entry name" value="WHTH_GntR"/>
    <property type="match status" value="1"/>
</dbReference>
<dbReference type="GO" id="GO:0003677">
    <property type="term" value="F:DNA binding"/>
    <property type="evidence" value="ECO:0007669"/>
    <property type="project" value="UniProtKB-KW"/>
</dbReference>
<evidence type="ECO:0000256" key="2">
    <source>
        <dbReference type="ARBA" id="ARBA00023125"/>
    </source>
</evidence>
<organism evidence="5 6">
    <name type="scientific">Stomatobaculum longum</name>
    <dbReference type="NCBI Taxonomy" id="796942"/>
    <lineage>
        <taxon>Bacteria</taxon>
        <taxon>Bacillati</taxon>
        <taxon>Bacillota</taxon>
        <taxon>Clostridia</taxon>
        <taxon>Lachnospirales</taxon>
        <taxon>Lachnospiraceae</taxon>
        <taxon>Stomatobaculum</taxon>
    </lineage>
</organism>
<comment type="caution">
    <text evidence="5">The sequence shown here is derived from an EMBL/GenBank/DDBJ whole genome shotgun (WGS) entry which is preliminary data.</text>
</comment>